<dbReference type="Gene3D" id="3.40.50.10140">
    <property type="entry name" value="Toll/interleukin-1 receptor homology (TIR) domain"/>
    <property type="match status" value="1"/>
</dbReference>
<accession>A0A9J6BP32</accession>
<dbReference type="GO" id="GO:0038023">
    <property type="term" value="F:signaling receptor activity"/>
    <property type="evidence" value="ECO:0007669"/>
    <property type="project" value="TreeGrafter"/>
</dbReference>
<dbReference type="GO" id="GO:0005886">
    <property type="term" value="C:plasma membrane"/>
    <property type="evidence" value="ECO:0007669"/>
    <property type="project" value="TreeGrafter"/>
</dbReference>
<dbReference type="InterPro" id="IPR000483">
    <property type="entry name" value="Cys-rich_flank_reg_C"/>
</dbReference>
<evidence type="ECO:0000256" key="5">
    <source>
        <dbReference type="ARBA" id="ARBA00022729"/>
    </source>
</evidence>
<dbReference type="PROSITE" id="PS50104">
    <property type="entry name" value="TIR"/>
    <property type="match status" value="1"/>
</dbReference>
<organism evidence="14 15">
    <name type="scientific">Polypedilum vanderplanki</name>
    <name type="common">Sleeping chironomid midge</name>
    <dbReference type="NCBI Taxonomy" id="319348"/>
    <lineage>
        <taxon>Eukaryota</taxon>
        <taxon>Metazoa</taxon>
        <taxon>Ecdysozoa</taxon>
        <taxon>Arthropoda</taxon>
        <taxon>Hexapoda</taxon>
        <taxon>Insecta</taxon>
        <taxon>Pterygota</taxon>
        <taxon>Neoptera</taxon>
        <taxon>Endopterygota</taxon>
        <taxon>Diptera</taxon>
        <taxon>Nematocera</taxon>
        <taxon>Chironomoidea</taxon>
        <taxon>Chironomidae</taxon>
        <taxon>Chironominae</taxon>
        <taxon>Polypedilum</taxon>
        <taxon>Polypedilum</taxon>
    </lineage>
</organism>
<dbReference type="Gene3D" id="3.80.10.10">
    <property type="entry name" value="Ribonuclease Inhibitor"/>
    <property type="match status" value="4"/>
</dbReference>
<dbReference type="Pfam" id="PF00560">
    <property type="entry name" value="LRR_1"/>
    <property type="match status" value="1"/>
</dbReference>
<dbReference type="SMART" id="SM00369">
    <property type="entry name" value="LRR_TYP"/>
    <property type="match status" value="12"/>
</dbReference>
<dbReference type="PRINTS" id="PR01537">
    <property type="entry name" value="INTRLKN1R1F"/>
</dbReference>
<evidence type="ECO:0000256" key="9">
    <source>
        <dbReference type="ARBA" id="ARBA00023170"/>
    </source>
</evidence>
<dbReference type="InterPro" id="IPR000157">
    <property type="entry name" value="TIR_dom"/>
</dbReference>
<comment type="caution">
    <text evidence="14">The sequence shown here is derived from an EMBL/GenBank/DDBJ whole genome shotgun (WGS) entry which is preliminary data.</text>
</comment>
<dbReference type="Pfam" id="PF13855">
    <property type="entry name" value="LRR_8"/>
    <property type="match status" value="2"/>
</dbReference>
<evidence type="ECO:0000256" key="6">
    <source>
        <dbReference type="ARBA" id="ARBA00022737"/>
    </source>
</evidence>
<protein>
    <recommendedName>
        <fullName evidence="13">TIR domain-containing protein</fullName>
    </recommendedName>
</protein>
<feature type="chain" id="PRO_5039922704" description="TIR domain-containing protein" evidence="12">
    <location>
        <begin position="22"/>
        <end position="1070"/>
    </location>
</feature>
<proteinExistence type="inferred from homology"/>
<keyword evidence="6" id="KW-0677">Repeat</keyword>
<dbReference type="OrthoDB" id="1421090at2759"/>
<dbReference type="Pfam" id="PF01582">
    <property type="entry name" value="TIR"/>
    <property type="match status" value="1"/>
</dbReference>
<name>A0A9J6BP32_POLVA</name>
<evidence type="ECO:0000256" key="2">
    <source>
        <dbReference type="ARBA" id="ARBA00009634"/>
    </source>
</evidence>
<dbReference type="PANTHER" id="PTHR24365">
    <property type="entry name" value="TOLL-LIKE RECEPTOR"/>
    <property type="match status" value="1"/>
</dbReference>
<dbReference type="SUPFAM" id="SSF52058">
    <property type="entry name" value="L domain-like"/>
    <property type="match status" value="2"/>
</dbReference>
<evidence type="ECO:0000256" key="12">
    <source>
        <dbReference type="SAM" id="SignalP"/>
    </source>
</evidence>
<keyword evidence="3" id="KW-0433">Leucine-rich repeat</keyword>
<dbReference type="InterPro" id="IPR003591">
    <property type="entry name" value="Leu-rich_rpt_typical-subtyp"/>
</dbReference>
<evidence type="ECO:0000256" key="4">
    <source>
        <dbReference type="ARBA" id="ARBA00022692"/>
    </source>
</evidence>
<dbReference type="PROSITE" id="PS51450">
    <property type="entry name" value="LRR"/>
    <property type="match status" value="5"/>
</dbReference>
<keyword evidence="9" id="KW-0675">Receptor</keyword>
<dbReference type="SMART" id="SM00255">
    <property type="entry name" value="TIR"/>
    <property type="match status" value="1"/>
</dbReference>
<feature type="domain" description="TIR" evidence="13">
    <location>
        <begin position="838"/>
        <end position="974"/>
    </location>
</feature>
<dbReference type="EMBL" id="JADBJN010000003">
    <property type="protein sequence ID" value="KAG5671174.1"/>
    <property type="molecule type" value="Genomic_DNA"/>
</dbReference>
<dbReference type="AlphaFoldDB" id="A0A9J6BP32"/>
<evidence type="ECO:0000256" key="3">
    <source>
        <dbReference type="ARBA" id="ARBA00022614"/>
    </source>
</evidence>
<dbReference type="SMART" id="SM00082">
    <property type="entry name" value="LRRCT"/>
    <property type="match status" value="2"/>
</dbReference>
<keyword evidence="5 12" id="KW-0732">Signal</keyword>
<dbReference type="FunFam" id="3.80.10.10:FF:001164">
    <property type="entry name" value="GH01279p"/>
    <property type="match status" value="1"/>
</dbReference>
<keyword evidence="7 11" id="KW-1133">Transmembrane helix</keyword>
<dbReference type="SMART" id="SM00364">
    <property type="entry name" value="LRR_BAC"/>
    <property type="match status" value="8"/>
</dbReference>
<evidence type="ECO:0000313" key="14">
    <source>
        <dbReference type="EMBL" id="KAG5671174.1"/>
    </source>
</evidence>
<evidence type="ECO:0000256" key="10">
    <source>
        <dbReference type="ARBA" id="ARBA00023180"/>
    </source>
</evidence>
<evidence type="ECO:0000256" key="1">
    <source>
        <dbReference type="ARBA" id="ARBA00004479"/>
    </source>
</evidence>
<comment type="similarity">
    <text evidence="2">Belongs to the Toll-like receptor family.</text>
</comment>
<evidence type="ECO:0000256" key="8">
    <source>
        <dbReference type="ARBA" id="ARBA00023136"/>
    </source>
</evidence>
<dbReference type="SUPFAM" id="SSF52200">
    <property type="entry name" value="Toll/Interleukin receptor TIR domain"/>
    <property type="match status" value="1"/>
</dbReference>
<evidence type="ECO:0000256" key="11">
    <source>
        <dbReference type="SAM" id="Phobius"/>
    </source>
</evidence>
<feature type="transmembrane region" description="Helical" evidence="11">
    <location>
        <begin position="785"/>
        <end position="809"/>
    </location>
</feature>
<evidence type="ECO:0000313" key="15">
    <source>
        <dbReference type="Proteomes" id="UP001107558"/>
    </source>
</evidence>
<feature type="signal peptide" evidence="12">
    <location>
        <begin position="1"/>
        <end position="21"/>
    </location>
</feature>
<keyword evidence="10" id="KW-0325">Glycoprotein</keyword>
<dbReference type="InterPro" id="IPR035897">
    <property type="entry name" value="Toll_tir_struct_dom_sf"/>
</dbReference>
<comment type="subcellular location">
    <subcellularLocation>
        <location evidence="1">Membrane</location>
        <topology evidence="1">Single-pass type I membrane protein</topology>
    </subcellularLocation>
</comment>
<reference evidence="14" key="1">
    <citation type="submission" date="2021-03" db="EMBL/GenBank/DDBJ databases">
        <title>Chromosome level genome of the anhydrobiotic midge Polypedilum vanderplanki.</title>
        <authorList>
            <person name="Yoshida Y."/>
            <person name="Kikawada T."/>
            <person name="Gusev O."/>
        </authorList>
    </citation>
    <scope>NUCLEOTIDE SEQUENCE</scope>
    <source>
        <strain evidence="14">NIAS01</strain>
        <tissue evidence="14">Whole body or cell culture</tissue>
    </source>
</reference>
<evidence type="ECO:0000256" key="7">
    <source>
        <dbReference type="ARBA" id="ARBA00022989"/>
    </source>
</evidence>
<keyword evidence="8 11" id="KW-0472">Membrane</keyword>
<dbReference type="InterPro" id="IPR032675">
    <property type="entry name" value="LRR_dom_sf"/>
</dbReference>
<keyword evidence="4 11" id="KW-0812">Transmembrane</keyword>
<dbReference type="PANTHER" id="PTHR24365:SF541">
    <property type="entry name" value="PROTEIN TOLL-RELATED"/>
    <property type="match status" value="1"/>
</dbReference>
<dbReference type="Proteomes" id="UP001107558">
    <property type="component" value="Chromosome 3"/>
</dbReference>
<sequence length="1070" mass="122036">MTKFKELLVLLVLSVFTATSSKILKCPVNDNGCHCSEYGELEIQCPKFDPRIFVKIQPNNFLNFECENTQEGDYNLVPEMELPEAQMIKIMRCPLPQQRSLATYFKNIKIERILWLQIFSGGVNGHSSLRQVHLRGFEDITRFHLRGNDNEFQDLPSDLFANMSKLAWVTIRVGNIQLPVDLFAPLENLEFLELGHNKVANLEPGMLRNNRKLQQLNLWGNNLRNLDKEAFFGLDNLRELDLSTNGMESLEPDLFMYLTSLTHLNLGGNNFASLPEGLFANNPKLTIFKMLENRVTMDTLPNGFLSNLTMLSDVYIKSGLRKIPEDTFENSINISIIRLDGNELEVLPEELFMDQVRLSKLDLSNNWLNELPLQIFANTRDLKELRLNNNRLSKLPSQIFQRLGKLTELHLDNNQLVSLPSGIFESLKALRSLDLSNNGLRFEMQFGGNFSDSIPVSSRFQGLESLEELNLRNNSITSIFEDFTLQSLKYVDMSHNKMTSLLRIDLQFSSRSPITVDLSNNQIEHIEFSPKDDELLSSQTQVNLMLAHNPIICDCQLLHFVKFLQNENREKSNIKVQSGEMKCAMPERMQGRELTSINALELLCPLDDASSTKEKRCPAACISCDIRREDKTLLMNCLGNVSMSSLPKISESDLDHLELRMEKQNITELPGSDNPGYQQITKLYVNDNNIKYIGELPKNLVVLELENNQIESLNDSVIDALNNSQTLQSLKLSGNPWKCDCDFVKMLNFLQKFYKNITDYSEMMCTDGQFINQLSASALCSEDKLLIVIASIILAILSLVIGVLAALYYKYQKQIKMWLYSHNMCLWFVTEEELDKDKTYDAFVSYAHQDGDFITDQLVPHLENCVVPYKLCLHERDWSPGLEISTQISNSINDSKRTIVVMSPHYLNSNWAQWEFRVAQSHAATEKRSRIIVILYGDIGDINKLEPDIRDYLKLNTYVKWGDKWFWEKLRYAMPHVKGQGPLDKSKGLVKTAIKSSVDDKLELIKPVSVTPPQLTTPPAEQIANPLITKLNAKNAAKTQQHHQNGGLNGYNGHINGAYVINTSSRQSDV</sequence>
<dbReference type="GO" id="GO:0007165">
    <property type="term" value="P:signal transduction"/>
    <property type="evidence" value="ECO:0007669"/>
    <property type="project" value="InterPro"/>
</dbReference>
<evidence type="ECO:0000259" key="13">
    <source>
        <dbReference type="PROSITE" id="PS50104"/>
    </source>
</evidence>
<keyword evidence="15" id="KW-1185">Reference proteome</keyword>
<dbReference type="InterPro" id="IPR001611">
    <property type="entry name" value="Leu-rich_rpt"/>
</dbReference>
<gene>
    <name evidence="14" type="ORF">PVAND_001385</name>
</gene>
<dbReference type="SMART" id="SM00365">
    <property type="entry name" value="LRR_SD22"/>
    <property type="match status" value="5"/>
</dbReference>